<proteinExistence type="predicted"/>
<organism evidence="1">
    <name type="scientific">Anguilla anguilla</name>
    <name type="common">European freshwater eel</name>
    <name type="synonym">Muraena anguilla</name>
    <dbReference type="NCBI Taxonomy" id="7936"/>
    <lineage>
        <taxon>Eukaryota</taxon>
        <taxon>Metazoa</taxon>
        <taxon>Chordata</taxon>
        <taxon>Craniata</taxon>
        <taxon>Vertebrata</taxon>
        <taxon>Euteleostomi</taxon>
        <taxon>Actinopterygii</taxon>
        <taxon>Neopterygii</taxon>
        <taxon>Teleostei</taxon>
        <taxon>Anguilliformes</taxon>
        <taxon>Anguillidae</taxon>
        <taxon>Anguilla</taxon>
    </lineage>
</organism>
<reference evidence="1" key="2">
    <citation type="journal article" date="2015" name="Fish Shellfish Immunol.">
        <title>Early steps in the European eel (Anguilla anguilla)-Vibrio vulnificus interaction in the gills: Role of the RtxA13 toxin.</title>
        <authorList>
            <person name="Callol A."/>
            <person name="Pajuelo D."/>
            <person name="Ebbesson L."/>
            <person name="Teles M."/>
            <person name="MacKenzie S."/>
            <person name="Amaro C."/>
        </authorList>
    </citation>
    <scope>NUCLEOTIDE SEQUENCE</scope>
</reference>
<reference evidence="1" key="1">
    <citation type="submission" date="2014-11" db="EMBL/GenBank/DDBJ databases">
        <authorList>
            <person name="Amaro Gonzalez C."/>
        </authorList>
    </citation>
    <scope>NUCLEOTIDE SEQUENCE</scope>
</reference>
<name>A0A0E9W5M9_ANGAN</name>
<evidence type="ECO:0000313" key="1">
    <source>
        <dbReference type="EMBL" id="JAH84753.1"/>
    </source>
</evidence>
<sequence>MQQLELLQDRAALSHPIPERQQLLPSQNKHDALLRTVPERVFPFRSSLKSAQCDAAVQGQRL</sequence>
<protein>
    <submittedName>
        <fullName evidence="1">Uncharacterized protein</fullName>
    </submittedName>
</protein>
<dbReference type="AlphaFoldDB" id="A0A0E9W5M9"/>
<dbReference type="EMBL" id="GBXM01023824">
    <property type="protein sequence ID" value="JAH84753.1"/>
    <property type="molecule type" value="Transcribed_RNA"/>
</dbReference>
<accession>A0A0E9W5M9</accession>